<dbReference type="Proteomes" id="UP000823749">
    <property type="component" value="Chromosome 10"/>
</dbReference>
<name>A0AAV6II41_9ERIC</name>
<reference evidence="1" key="1">
    <citation type="submission" date="2020-08" db="EMBL/GenBank/DDBJ databases">
        <title>Plant Genome Project.</title>
        <authorList>
            <person name="Zhang R.-G."/>
        </authorList>
    </citation>
    <scope>NUCLEOTIDE SEQUENCE</scope>
    <source>
        <strain evidence="1">WSP0</strain>
        <tissue evidence="1">Leaf</tissue>
    </source>
</reference>
<dbReference type="GO" id="GO:0030286">
    <property type="term" value="C:dynein complex"/>
    <property type="evidence" value="ECO:0007669"/>
    <property type="project" value="InterPro"/>
</dbReference>
<dbReference type="GO" id="GO:0007017">
    <property type="term" value="P:microtubule-based process"/>
    <property type="evidence" value="ECO:0007669"/>
    <property type="project" value="InterPro"/>
</dbReference>
<protein>
    <submittedName>
        <fullName evidence="1">Uncharacterized protein</fullName>
    </submittedName>
</protein>
<sequence length="116" mass="13039">MSGIYFAGVFLAVSSNTRYQIINGLERLEESSPLAKKLRNDSDTTSESFTRIDLKYYLTGLDTANPHLSDMPEALQSHGMELAYQAIDLHEVSDCQSIAHFIKQKCEKIMDQHGIV</sequence>
<gene>
    <name evidence="1" type="ORF">RHGRI_029086</name>
</gene>
<keyword evidence="2" id="KW-1185">Reference proteome</keyword>
<dbReference type="SUPFAM" id="SSF54648">
    <property type="entry name" value="DLC"/>
    <property type="match status" value="1"/>
</dbReference>
<evidence type="ECO:0000313" key="2">
    <source>
        <dbReference type="Proteomes" id="UP000823749"/>
    </source>
</evidence>
<dbReference type="InterPro" id="IPR037177">
    <property type="entry name" value="DLC_sf"/>
</dbReference>
<accession>A0AAV6II41</accession>
<organism evidence="1 2">
    <name type="scientific">Rhododendron griersonianum</name>
    <dbReference type="NCBI Taxonomy" id="479676"/>
    <lineage>
        <taxon>Eukaryota</taxon>
        <taxon>Viridiplantae</taxon>
        <taxon>Streptophyta</taxon>
        <taxon>Embryophyta</taxon>
        <taxon>Tracheophyta</taxon>
        <taxon>Spermatophyta</taxon>
        <taxon>Magnoliopsida</taxon>
        <taxon>eudicotyledons</taxon>
        <taxon>Gunneridae</taxon>
        <taxon>Pentapetalae</taxon>
        <taxon>asterids</taxon>
        <taxon>Ericales</taxon>
        <taxon>Ericaceae</taxon>
        <taxon>Ericoideae</taxon>
        <taxon>Rhodoreae</taxon>
        <taxon>Rhododendron</taxon>
    </lineage>
</organism>
<comment type="caution">
    <text evidence="1">The sequence shown here is derived from an EMBL/GenBank/DDBJ whole genome shotgun (WGS) entry which is preliminary data.</text>
</comment>
<evidence type="ECO:0000313" key="1">
    <source>
        <dbReference type="EMBL" id="KAG5528293.1"/>
    </source>
</evidence>
<dbReference type="AlphaFoldDB" id="A0AAV6II41"/>
<proteinExistence type="predicted"/>
<dbReference type="EMBL" id="JACTNZ010000010">
    <property type="protein sequence ID" value="KAG5528293.1"/>
    <property type="molecule type" value="Genomic_DNA"/>
</dbReference>